<dbReference type="EMBL" id="JAQQKX010000011">
    <property type="protein sequence ID" value="MDC7684301.1"/>
    <property type="molecule type" value="Genomic_DNA"/>
</dbReference>
<name>A0ABT5HW30_9CAUL</name>
<keyword evidence="2" id="KW-1185">Reference proteome</keyword>
<dbReference type="RefSeq" id="WP_272748768.1">
    <property type="nucleotide sequence ID" value="NZ_JAQQKX010000011.1"/>
</dbReference>
<comment type="caution">
    <text evidence="1">The sequence shown here is derived from an EMBL/GenBank/DDBJ whole genome shotgun (WGS) entry which is preliminary data.</text>
</comment>
<organism evidence="1 2">
    <name type="scientific">Asticcacaulis aquaticus</name>
    <dbReference type="NCBI Taxonomy" id="2984212"/>
    <lineage>
        <taxon>Bacteria</taxon>
        <taxon>Pseudomonadati</taxon>
        <taxon>Pseudomonadota</taxon>
        <taxon>Alphaproteobacteria</taxon>
        <taxon>Caulobacterales</taxon>
        <taxon>Caulobacteraceae</taxon>
        <taxon>Asticcacaulis</taxon>
    </lineage>
</organism>
<gene>
    <name evidence="1" type="ORF">PQU92_13510</name>
</gene>
<proteinExistence type="predicted"/>
<protein>
    <submittedName>
        <fullName evidence="1">Uncharacterized protein</fullName>
    </submittedName>
</protein>
<evidence type="ECO:0000313" key="2">
    <source>
        <dbReference type="Proteomes" id="UP001214854"/>
    </source>
</evidence>
<evidence type="ECO:0000313" key="1">
    <source>
        <dbReference type="EMBL" id="MDC7684301.1"/>
    </source>
</evidence>
<sequence>MFSNDANVVPDGKNLLFIEIKVFQASVFGHVLNAEKNAAR</sequence>
<accession>A0ABT5HW30</accession>
<dbReference type="Proteomes" id="UP001214854">
    <property type="component" value="Unassembled WGS sequence"/>
</dbReference>
<reference evidence="1 2" key="1">
    <citation type="submission" date="2023-01" db="EMBL/GenBank/DDBJ databases">
        <title>Novel species of the genus Asticcacaulis isolated from rivers.</title>
        <authorList>
            <person name="Lu H."/>
        </authorList>
    </citation>
    <scope>NUCLEOTIDE SEQUENCE [LARGE SCALE GENOMIC DNA]</scope>
    <source>
        <strain evidence="1 2">BYS171W</strain>
    </source>
</reference>